<organism evidence="6 7">
    <name type="scientific">Candolleomyces aberdarensis</name>
    <dbReference type="NCBI Taxonomy" id="2316362"/>
    <lineage>
        <taxon>Eukaryota</taxon>
        <taxon>Fungi</taxon>
        <taxon>Dikarya</taxon>
        <taxon>Basidiomycota</taxon>
        <taxon>Agaricomycotina</taxon>
        <taxon>Agaricomycetes</taxon>
        <taxon>Agaricomycetidae</taxon>
        <taxon>Agaricales</taxon>
        <taxon>Agaricineae</taxon>
        <taxon>Psathyrellaceae</taxon>
        <taxon>Candolleomyces</taxon>
    </lineage>
</organism>
<dbReference type="SMART" id="SM00822">
    <property type="entry name" value="PKS_KR"/>
    <property type="match status" value="1"/>
</dbReference>
<evidence type="ECO:0000313" key="7">
    <source>
        <dbReference type="Proteomes" id="UP000290288"/>
    </source>
</evidence>
<evidence type="ECO:0000313" key="6">
    <source>
        <dbReference type="EMBL" id="RXW24704.1"/>
    </source>
</evidence>
<name>A0A4Q2DZB1_9AGAR</name>
<dbReference type="InterPro" id="IPR036291">
    <property type="entry name" value="NAD(P)-bd_dom_sf"/>
</dbReference>
<evidence type="ECO:0000256" key="1">
    <source>
        <dbReference type="ARBA" id="ARBA00006484"/>
    </source>
</evidence>
<reference evidence="6 7" key="1">
    <citation type="submission" date="2019-01" db="EMBL/GenBank/DDBJ databases">
        <title>Draft genome sequence of Psathyrella aberdarensis IHI B618.</title>
        <authorList>
            <person name="Buettner E."/>
            <person name="Kellner H."/>
        </authorList>
    </citation>
    <scope>NUCLEOTIDE SEQUENCE [LARGE SCALE GENOMIC DNA]</scope>
    <source>
        <strain evidence="6 7">IHI B618</strain>
    </source>
</reference>
<dbReference type="Pfam" id="PF00106">
    <property type="entry name" value="adh_short"/>
    <property type="match status" value="1"/>
</dbReference>
<gene>
    <name evidence="6" type="ORF">EST38_g1133</name>
</gene>
<dbReference type="Proteomes" id="UP000290288">
    <property type="component" value="Unassembled WGS sequence"/>
</dbReference>
<accession>A0A4Q2DZB1</accession>
<dbReference type="PRINTS" id="PR00081">
    <property type="entry name" value="GDHRDH"/>
</dbReference>
<comment type="similarity">
    <text evidence="1 4">Belongs to the short-chain dehydrogenases/reductases (SDR) family.</text>
</comment>
<dbReference type="GO" id="GO:0050664">
    <property type="term" value="F:oxidoreductase activity, acting on NAD(P)H, oxygen as acceptor"/>
    <property type="evidence" value="ECO:0007669"/>
    <property type="project" value="TreeGrafter"/>
</dbReference>
<dbReference type="EMBL" id="SDEE01000015">
    <property type="protein sequence ID" value="RXW24704.1"/>
    <property type="molecule type" value="Genomic_DNA"/>
</dbReference>
<dbReference type="InterPro" id="IPR002347">
    <property type="entry name" value="SDR_fam"/>
</dbReference>
<keyword evidence="7" id="KW-1185">Reference proteome</keyword>
<dbReference type="PROSITE" id="PS00061">
    <property type="entry name" value="ADH_SHORT"/>
    <property type="match status" value="1"/>
</dbReference>
<sequence length="259" mass="27522">MTKPVILVTGASRGIGLAVTRHLLLQFKAVVVALSRSCSPELFELGLAHEDLNIVACDIADEHALANAIHSAAQKHHGISALVLNAGVLEPVGKIGDNAPLSEWKRHFDVNFFSLVTAVQSALPSLRKNPLGGRVVFISSGAAVKGSAAWGPYNASKAAMNSLCRTLAEEEPTITSVALRPGMVDTTMQAEIRSTGGSVMPPEDFQKFLKVHADGKLVKPEDCGYVIASLAVRAPKSLSGQFVSWDSEECAPFRKEAQV</sequence>
<comment type="caution">
    <text evidence="6">The sequence shown here is derived from an EMBL/GenBank/DDBJ whole genome shotgun (WGS) entry which is preliminary data.</text>
</comment>
<evidence type="ECO:0000256" key="3">
    <source>
        <dbReference type="ARBA" id="ARBA00023002"/>
    </source>
</evidence>
<keyword evidence="2" id="KW-0521">NADP</keyword>
<dbReference type="PRINTS" id="PR00080">
    <property type="entry name" value="SDRFAMILY"/>
</dbReference>
<dbReference type="PANTHER" id="PTHR43008:SF8">
    <property type="entry name" value="BENZIL REDUCTASE ((S)-BENZOIN FORMING) IRC24"/>
    <property type="match status" value="1"/>
</dbReference>
<protein>
    <recommendedName>
        <fullName evidence="5">Ketoreductase domain-containing protein</fullName>
    </recommendedName>
</protein>
<dbReference type="SUPFAM" id="SSF51735">
    <property type="entry name" value="NAD(P)-binding Rossmann-fold domains"/>
    <property type="match status" value="1"/>
</dbReference>
<proteinExistence type="inferred from homology"/>
<feature type="domain" description="Ketoreductase" evidence="5">
    <location>
        <begin position="4"/>
        <end position="187"/>
    </location>
</feature>
<dbReference type="InterPro" id="IPR020904">
    <property type="entry name" value="Sc_DH/Rdtase_CS"/>
</dbReference>
<evidence type="ECO:0000256" key="4">
    <source>
        <dbReference type="RuleBase" id="RU000363"/>
    </source>
</evidence>
<dbReference type="OrthoDB" id="9876299at2759"/>
<evidence type="ECO:0000256" key="2">
    <source>
        <dbReference type="ARBA" id="ARBA00022857"/>
    </source>
</evidence>
<keyword evidence="3" id="KW-0560">Oxidoreductase</keyword>
<dbReference type="PANTHER" id="PTHR43008">
    <property type="entry name" value="BENZIL REDUCTASE"/>
    <property type="match status" value="1"/>
</dbReference>
<dbReference type="AlphaFoldDB" id="A0A4Q2DZB1"/>
<evidence type="ECO:0000259" key="5">
    <source>
        <dbReference type="SMART" id="SM00822"/>
    </source>
</evidence>
<dbReference type="Gene3D" id="3.40.50.720">
    <property type="entry name" value="NAD(P)-binding Rossmann-like Domain"/>
    <property type="match status" value="1"/>
</dbReference>
<dbReference type="InterPro" id="IPR057326">
    <property type="entry name" value="KR_dom"/>
</dbReference>
<dbReference type="STRING" id="2316362.A0A4Q2DZB1"/>
<dbReference type="FunFam" id="3.40.50.720:FF:000281">
    <property type="entry name" value="Uncharacterized oxidoreductase YIR035C"/>
    <property type="match status" value="1"/>
</dbReference>